<keyword evidence="4" id="KW-0378">Hydrolase</keyword>
<accession>A0A937CLC6</accession>
<feature type="transmembrane region" description="Helical" evidence="7">
    <location>
        <begin position="112"/>
        <end position="130"/>
    </location>
</feature>
<keyword evidence="9" id="KW-0645">Protease</keyword>
<sequence length="238" mass="26074">MENQVENEGARRVSEPVFNIPGILVAFVGAMVAIHLAREYILSAELDNRFVMLMAFLPARYLYPLFDQDAGWFVGPVGYSFLHGGFIHLIFNCAWLLAFASPLAQRIGSVRFVVLWITSAVASAFFQAYVTDFANVVLIGASGVVSATFGAACRFSLPLSGTPAMRFSQYAPRLGIIEALTHRSVIMFIIVWALSNALVVYGAGVPSNGNYNVAWQAHVGGFLFGYLTFGLFDRKAQR</sequence>
<feature type="domain" description="Peptidase S54 rhomboid" evidence="8">
    <location>
        <begin position="78"/>
        <end position="228"/>
    </location>
</feature>
<feature type="transmembrane region" description="Helical" evidence="7">
    <location>
        <begin position="78"/>
        <end position="100"/>
    </location>
</feature>
<dbReference type="PANTHER" id="PTHR43731">
    <property type="entry name" value="RHOMBOID PROTEASE"/>
    <property type="match status" value="1"/>
</dbReference>
<feature type="transmembrane region" description="Helical" evidence="7">
    <location>
        <begin position="136"/>
        <end position="159"/>
    </location>
</feature>
<evidence type="ECO:0000256" key="3">
    <source>
        <dbReference type="ARBA" id="ARBA00022692"/>
    </source>
</evidence>
<evidence type="ECO:0000259" key="8">
    <source>
        <dbReference type="Pfam" id="PF01694"/>
    </source>
</evidence>
<organism evidence="9 10">
    <name type="scientific">Rhizobium setariae</name>
    <dbReference type="NCBI Taxonomy" id="2801340"/>
    <lineage>
        <taxon>Bacteria</taxon>
        <taxon>Pseudomonadati</taxon>
        <taxon>Pseudomonadota</taxon>
        <taxon>Alphaproteobacteria</taxon>
        <taxon>Hyphomicrobiales</taxon>
        <taxon>Rhizobiaceae</taxon>
        <taxon>Rhizobium/Agrobacterium group</taxon>
        <taxon>Rhizobium</taxon>
    </lineage>
</organism>
<gene>
    <name evidence="9" type="ORF">JJB09_13475</name>
</gene>
<dbReference type="GO" id="GO:0016020">
    <property type="term" value="C:membrane"/>
    <property type="evidence" value="ECO:0007669"/>
    <property type="project" value="UniProtKB-SubCell"/>
</dbReference>
<evidence type="ECO:0000256" key="1">
    <source>
        <dbReference type="ARBA" id="ARBA00004141"/>
    </source>
</evidence>
<dbReference type="EMBL" id="JAEQNC010000006">
    <property type="protein sequence ID" value="MBL0373040.1"/>
    <property type="molecule type" value="Genomic_DNA"/>
</dbReference>
<reference evidence="9" key="1">
    <citation type="submission" date="2021-01" db="EMBL/GenBank/DDBJ databases">
        <title>Rhizobium sp. strain KVB221 16S ribosomal RNA gene Genome sequencing and assembly.</title>
        <authorList>
            <person name="Kang M."/>
        </authorList>
    </citation>
    <scope>NUCLEOTIDE SEQUENCE</scope>
    <source>
        <strain evidence="9">KVB221</strain>
    </source>
</reference>
<evidence type="ECO:0000256" key="7">
    <source>
        <dbReference type="SAM" id="Phobius"/>
    </source>
</evidence>
<feature type="transmembrane region" description="Helical" evidence="7">
    <location>
        <begin position="213"/>
        <end position="232"/>
    </location>
</feature>
<evidence type="ECO:0000256" key="4">
    <source>
        <dbReference type="ARBA" id="ARBA00022801"/>
    </source>
</evidence>
<evidence type="ECO:0000313" key="9">
    <source>
        <dbReference type="EMBL" id="MBL0373040.1"/>
    </source>
</evidence>
<dbReference type="InterPro" id="IPR022764">
    <property type="entry name" value="Peptidase_S54_rhomboid_dom"/>
</dbReference>
<dbReference type="InterPro" id="IPR035952">
    <property type="entry name" value="Rhomboid-like_sf"/>
</dbReference>
<dbReference type="AlphaFoldDB" id="A0A937CLC6"/>
<feature type="transmembrane region" description="Helical" evidence="7">
    <location>
        <begin position="180"/>
        <end position="201"/>
    </location>
</feature>
<protein>
    <submittedName>
        <fullName evidence="9">Rhomboid family intramembrane serine protease</fullName>
    </submittedName>
</protein>
<proteinExistence type="inferred from homology"/>
<evidence type="ECO:0000256" key="2">
    <source>
        <dbReference type="ARBA" id="ARBA00009045"/>
    </source>
</evidence>
<comment type="caution">
    <text evidence="9">The sequence shown here is derived from an EMBL/GenBank/DDBJ whole genome shotgun (WGS) entry which is preliminary data.</text>
</comment>
<dbReference type="SUPFAM" id="SSF144091">
    <property type="entry name" value="Rhomboid-like"/>
    <property type="match status" value="1"/>
</dbReference>
<dbReference type="Gene3D" id="1.20.1540.10">
    <property type="entry name" value="Rhomboid-like"/>
    <property type="match status" value="1"/>
</dbReference>
<comment type="subcellular location">
    <subcellularLocation>
        <location evidence="1">Membrane</location>
        <topology evidence="1">Multi-pass membrane protein</topology>
    </subcellularLocation>
</comment>
<keyword evidence="6 7" id="KW-0472">Membrane</keyword>
<feature type="transmembrane region" description="Helical" evidence="7">
    <location>
        <begin position="20"/>
        <end position="37"/>
    </location>
</feature>
<dbReference type="RefSeq" id="WP_201658774.1">
    <property type="nucleotide sequence ID" value="NZ_JAEQNC010000006.1"/>
</dbReference>
<keyword evidence="3 7" id="KW-0812">Transmembrane</keyword>
<dbReference type="GO" id="GO:0006508">
    <property type="term" value="P:proteolysis"/>
    <property type="evidence" value="ECO:0007669"/>
    <property type="project" value="UniProtKB-KW"/>
</dbReference>
<name>A0A937CLC6_9HYPH</name>
<comment type="similarity">
    <text evidence="2">Belongs to the peptidase S54 family.</text>
</comment>
<evidence type="ECO:0000256" key="5">
    <source>
        <dbReference type="ARBA" id="ARBA00022989"/>
    </source>
</evidence>
<keyword evidence="10" id="KW-1185">Reference proteome</keyword>
<dbReference type="GO" id="GO:0004252">
    <property type="term" value="F:serine-type endopeptidase activity"/>
    <property type="evidence" value="ECO:0007669"/>
    <property type="project" value="InterPro"/>
</dbReference>
<evidence type="ECO:0000313" key="10">
    <source>
        <dbReference type="Proteomes" id="UP000633219"/>
    </source>
</evidence>
<dbReference type="Proteomes" id="UP000633219">
    <property type="component" value="Unassembled WGS sequence"/>
</dbReference>
<evidence type="ECO:0000256" key="6">
    <source>
        <dbReference type="ARBA" id="ARBA00023136"/>
    </source>
</evidence>
<dbReference type="Pfam" id="PF01694">
    <property type="entry name" value="Rhomboid"/>
    <property type="match status" value="1"/>
</dbReference>
<dbReference type="PANTHER" id="PTHR43731:SF14">
    <property type="entry name" value="PRESENILIN-ASSOCIATED RHOMBOID-LIKE PROTEIN, MITOCHONDRIAL"/>
    <property type="match status" value="1"/>
</dbReference>
<keyword evidence="5 7" id="KW-1133">Transmembrane helix</keyword>
<dbReference type="InterPro" id="IPR050925">
    <property type="entry name" value="Rhomboid_protease_S54"/>
</dbReference>